<protein>
    <submittedName>
        <fullName evidence="2">Uncharacterized protein</fullName>
    </submittedName>
</protein>
<evidence type="ECO:0000313" key="3">
    <source>
        <dbReference type="Proteomes" id="UP000807159"/>
    </source>
</evidence>
<keyword evidence="1" id="KW-1133">Transmembrane helix</keyword>
<dbReference type="EMBL" id="JACEGQ020000003">
    <property type="protein sequence ID" value="KAH8512475.1"/>
    <property type="molecule type" value="Genomic_DNA"/>
</dbReference>
<comment type="caution">
    <text evidence="2">The sequence shown here is derived from an EMBL/GenBank/DDBJ whole genome shotgun (WGS) entry which is preliminary data.</text>
</comment>
<accession>A0A8T2Z551</accession>
<proteinExistence type="predicted"/>
<evidence type="ECO:0000256" key="1">
    <source>
        <dbReference type="SAM" id="Phobius"/>
    </source>
</evidence>
<name>A0A8T2Z551_POPDE</name>
<organism evidence="2 3">
    <name type="scientific">Populus deltoides</name>
    <name type="common">Eastern poplar</name>
    <name type="synonym">Eastern cottonwood</name>
    <dbReference type="NCBI Taxonomy" id="3696"/>
    <lineage>
        <taxon>Eukaryota</taxon>
        <taxon>Viridiplantae</taxon>
        <taxon>Streptophyta</taxon>
        <taxon>Embryophyta</taxon>
        <taxon>Tracheophyta</taxon>
        <taxon>Spermatophyta</taxon>
        <taxon>Magnoliopsida</taxon>
        <taxon>eudicotyledons</taxon>
        <taxon>Gunneridae</taxon>
        <taxon>Pentapetalae</taxon>
        <taxon>rosids</taxon>
        <taxon>fabids</taxon>
        <taxon>Malpighiales</taxon>
        <taxon>Salicaceae</taxon>
        <taxon>Saliceae</taxon>
        <taxon>Populus</taxon>
    </lineage>
</organism>
<sequence>MEFVLLKRPGTETWENGGSREAVAVIILLICLLDSGSFMRCLLVPINDHRKLRMNFLFENYQMLEVSPFLHLLVSGEKFTQISHLQPTVQHVADLLDFAVDCLFDLTREVEQNIDPRTLLCAQAAETRNPYVFIWPA</sequence>
<keyword evidence="1" id="KW-0812">Transmembrane</keyword>
<reference evidence="2" key="1">
    <citation type="journal article" date="2021" name="J. Hered.">
        <title>Genome Assembly of Salicaceae Populus deltoides (Eastern Cottonwood) I-69 Based on Nanopore Sequencing and Hi-C Technologies.</title>
        <authorList>
            <person name="Bai S."/>
            <person name="Wu H."/>
            <person name="Zhang J."/>
            <person name="Pan Z."/>
            <person name="Zhao W."/>
            <person name="Li Z."/>
            <person name="Tong C."/>
        </authorList>
    </citation>
    <scope>NUCLEOTIDE SEQUENCE</scope>
    <source>
        <tissue evidence="2">Leaf</tissue>
    </source>
</reference>
<gene>
    <name evidence="2" type="ORF">H0E87_005937</name>
</gene>
<keyword evidence="1" id="KW-0472">Membrane</keyword>
<keyword evidence="3" id="KW-1185">Reference proteome</keyword>
<feature type="transmembrane region" description="Helical" evidence="1">
    <location>
        <begin position="22"/>
        <end position="43"/>
    </location>
</feature>
<evidence type="ECO:0000313" key="2">
    <source>
        <dbReference type="EMBL" id="KAH8512475.1"/>
    </source>
</evidence>
<dbReference type="Proteomes" id="UP000807159">
    <property type="component" value="Chromosome 3"/>
</dbReference>
<dbReference type="AlphaFoldDB" id="A0A8T2Z551"/>